<sequence>MSNTLLRAATRGGSLRATLTRRFSTDALVEAKPGEIGLVSGIPQEHLRRRVLIYSPARTAGQQGSGNVGRWRINFLSTQKWENPLMGWTSTGDPYAHVGDSALDFDTEEAAKEFAERHGWEYVMKPDYIWNRCDQIASGRKRESLLHPPGRIDGKGSFKCRLKPPGTATHFQGGRRIVSPVDTYLEGPHSHHAINLNAALPKSSHQKTDKLDNFLMRISKGRSKYGALMIGVNIHLQGKVKKHHTPLLKVKLYADNFKWKGPPKTAEQ</sequence>
<evidence type="ECO:0000256" key="7">
    <source>
        <dbReference type="ARBA" id="ARBA00023128"/>
    </source>
</evidence>
<dbReference type="GO" id="GO:0005743">
    <property type="term" value="C:mitochondrial inner membrane"/>
    <property type="evidence" value="ECO:0007669"/>
    <property type="project" value="UniProtKB-SubCell"/>
</dbReference>
<dbReference type="GO" id="GO:0022900">
    <property type="term" value="P:electron transport chain"/>
    <property type="evidence" value="ECO:0007669"/>
    <property type="project" value="InterPro"/>
</dbReference>
<dbReference type="EMBL" id="DF974099">
    <property type="protein sequence ID" value="GAU45111.1"/>
    <property type="molecule type" value="Genomic_DNA"/>
</dbReference>
<evidence type="ECO:0000256" key="8">
    <source>
        <dbReference type="ARBA" id="ARBA00023136"/>
    </source>
</evidence>
<dbReference type="FunFam" id="3.30.160.190:FF:000002">
    <property type="entry name" value="NADH dehydrogenase [ubiquinone] iron-sulfur protein 4"/>
    <property type="match status" value="1"/>
</dbReference>
<evidence type="ECO:0000256" key="2">
    <source>
        <dbReference type="ARBA" id="ARBA00022448"/>
    </source>
</evidence>
<evidence type="ECO:0000256" key="6">
    <source>
        <dbReference type="ARBA" id="ARBA00022982"/>
    </source>
</evidence>
<gene>
    <name evidence="10" type="ORF">TSUD_183190</name>
</gene>
<keyword evidence="7 9" id="KW-0496">Mitochondrion</keyword>
<keyword evidence="6 9" id="KW-0249">Electron transport</keyword>
<evidence type="ECO:0000256" key="3">
    <source>
        <dbReference type="ARBA" id="ARBA00022660"/>
    </source>
</evidence>
<dbReference type="PANTHER" id="PTHR12219">
    <property type="entry name" value="NADH-UBIQUINONE OXIDOREDUCTASE"/>
    <property type="match status" value="1"/>
</dbReference>
<dbReference type="PANTHER" id="PTHR12219:SF8">
    <property type="entry name" value="NADH DEHYDROGENASE [UBIQUINONE] IRON-SULFUR PROTEIN 4, MITOCHONDRIAL"/>
    <property type="match status" value="1"/>
</dbReference>
<keyword evidence="8 9" id="KW-0472">Membrane</keyword>
<accession>A0A2Z6NM87</accession>
<comment type="similarity">
    <text evidence="1 9">Belongs to the complex I NDUFS4 subunit family.</text>
</comment>
<keyword evidence="2 9" id="KW-0813">Transport</keyword>
<dbReference type="Gene3D" id="3.30.160.190">
    <property type="entry name" value="atu1810 like domain"/>
    <property type="match status" value="1"/>
</dbReference>
<evidence type="ECO:0000256" key="4">
    <source>
        <dbReference type="ARBA" id="ARBA00022792"/>
    </source>
</evidence>
<comment type="subcellular location">
    <subcellularLocation>
        <location evidence="9">Mitochondrion inner membrane</location>
        <topology evidence="9">Peripheral membrane protein</topology>
        <orientation evidence="9">Matrix side</orientation>
    </subcellularLocation>
</comment>
<name>A0A2Z6NM87_TRISU</name>
<dbReference type="OrthoDB" id="3089at2759"/>
<dbReference type="InterPro" id="IPR006885">
    <property type="entry name" value="NADH_UbQ_FeS_4_mit-like"/>
</dbReference>
<organism evidence="10 11">
    <name type="scientific">Trifolium subterraneum</name>
    <name type="common">Subterranean clover</name>
    <dbReference type="NCBI Taxonomy" id="3900"/>
    <lineage>
        <taxon>Eukaryota</taxon>
        <taxon>Viridiplantae</taxon>
        <taxon>Streptophyta</taxon>
        <taxon>Embryophyta</taxon>
        <taxon>Tracheophyta</taxon>
        <taxon>Spermatophyta</taxon>
        <taxon>Magnoliopsida</taxon>
        <taxon>eudicotyledons</taxon>
        <taxon>Gunneridae</taxon>
        <taxon>Pentapetalae</taxon>
        <taxon>rosids</taxon>
        <taxon>fabids</taxon>
        <taxon>Fabales</taxon>
        <taxon>Fabaceae</taxon>
        <taxon>Papilionoideae</taxon>
        <taxon>50 kb inversion clade</taxon>
        <taxon>NPAAA clade</taxon>
        <taxon>Hologalegina</taxon>
        <taxon>IRL clade</taxon>
        <taxon>Trifolieae</taxon>
        <taxon>Trifolium</taxon>
    </lineage>
</organism>
<keyword evidence="5 9" id="KW-0809">Transit peptide</keyword>
<evidence type="ECO:0000256" key="9">
    <source>
        <dbReference type="RuleBase" id="RU367010"/>
    </source>
</evidence>
<dbReference type="Pfam" id="PF04800">
    <property type="entry name" value="NDUS4"/>
    <property type="match status" value="1"/>
</dbReference>
<keyword evidence="4 9" id="KW-0999">Mitochondrion inner membrane</keyword>
<evidence type="ECO:0000256" key="1">
    <source>
        <dbReference type="ARBA" id="ARBA00005882"/>
    </source>
</evidence>
<dbReference type="AlphaFoldDB" id="A0A2Z6NM87"/>
<dbReference type="Proteomes" id="UP000242715">
    <property type="component" value="Unassembled WGS sequence"/>
</dbReference>
<keyword evidence="11" id="KW-1185">Reference proteome</keyword>
<proteinExistence type="inferred from homology"/>
<evidence type="ECO:0000256" key="5">
    <source>
        <dbReference type="ARBA" id="ARBA00022946"/>
    </source>
</evidence>
<keyword evidence="3 9" id="KW-0679">Respiratory chain</keyword>
<reference evidence="11" key="1">
    <citation type="journal article" date="2017" name="Front. Plant Sci.">
        <title>Climate Clever Clovers: New Paradigm to Reduce the Environmental Footprint of Ruminants by Breeding Low Methanogenic Forages Utilizing Haplotype Variation.</title>
        <authorList>
            <person name="Kaur P."/>
            <person name="Appels R."/>
            <person name="Bayer P.E."/>
            <person name="Keeble-Gagnere G."/>
            <person name="Wang J."/>
            <person name="Hirakawa H."/>
            <person name="Shirasawa K."/>
            <person name="Vercoe P."/>
            <person name="Stefanova K."/>
            <person name="Durmic Z."/>
            <person name="Nichols P."/>
            <person name="Revell C."/>
            <person name="Isobe S.N."/>
            <person name="Edwards D."/>
            <person name="Erskine W."/>
        </authorList>
    </citation>
    <scope>NUCLEOTIDE SEQUENCE [LARGE SCALE GENOMIC DNA]</scope>
    <source>
        <strain evidence="11">cv. Daliak</strain>
    </source>
</reference>
<protein>
    <recommendedName>
        <fullName evidence="9">NADH dehydrogenase [ubiquinone] iron-sulfur protein 4, mitochondrial</fullName>
    </recommendedName>
</protein>
<dbReference type="InterPro" id="IPR038532">
    <property type="entry name" value="NDUFS4-like_sf"/>
</dbReference>
<evidence type="ECO:0000313" key="10">
    <source>
        <dbReference type="EMBL" id="GAU45111.1"/>
    </source>
</evidence>
<comment type="function">
    <text evidence="9">Accessory subunit of the mitochondrial membrane respiratory chain NADH dehydrogenase (Complex I), that is believed not to be involved in catalysis. Complex I functions in the transfer of electrons from NADH to the respiratory chain. The immediate electron acceptor for the enzyme is believed to be ubiquinone.</text>
</comment>
<evidence type="ECO:0000313" key="11">
    <source>
        <dbReference type="Proteomes" id="UP000242715"/>
    </source>
</evidence>